<dbReference type="SMART" id="SM00184">
    <property type="entry name" value="RING"/>
    <property type="match status" value="1"/>
</dbReference>
<accession>A0A7J7C754</accession>
<evidence type="ECO:0000313" key="13">
    <source>
        <dbReference type="Proteomes" id="UP000593562"/>
    </source>
</evidence>
<dbReference type="PANTHER" id="PTHR46539:SF1">
    <property type="entry name" value="E3 UBIQUITIN-PROTEIN LIGASE ATL42"/>
    <property type="match status" value="1"/>
</dbReference>
<evidence type="ECO:0000256" key="5">
    <source>
        <dbReference type="ARBA" id="ARBA00022833"/>
    </source>
</evidence>
<evidence type="ECO:0000256" key="1">
    <source>
        <dbReference type="ARBA" id="ARBA00004370"/>
    </source>
</evidence>
<dbReference type="GO" id="GO:0008270">
    <property type="term" value="F:zinc ion binding"/>
    <property type="evidence" value="ECO:0007669"/>
    <property type="project" value="UniProtKB-KW"/>
</dbReference>
<gene>
    <name evidence="12" type="ORF">HS088_TW20G00337</name>
</gene>
<dbReference type="PROSITE" id="PS50089">
    <property type="entry name" value="ZF_RING_2"/>
    <property type="match status" value="1"/>
</dbReference>
<dbReference type="Gene3D" id="3.30.40.10">
    <property type="entry name" value="Zinc/RING finger domain, C3HC4 (zinc finger)"/>
    <property type="match status" value="1"/>
</dbReference>
<keyword evidence="2 10" id="KW-0812">Transmembrane</keyword>
<dbReference type="InterPro" id="IPR013083">
    <property type="entry name" value="Znf_RING/FYVE/PHD"/>
</dbReference>
<evidence type="ECO:0000256" key="9">
    <source>
        <dbReference type="PROSITE-ProRule" id="PRU00175"/>
    </source>
</evidence>
<evidence type="ECO:0000256" key="6">
    <source>
        <dbReference type="ARBA" id="ARBA00022989"/>
    </source>
</evidence>
<evidence type="ECO:0000256" key="4">
    <source>
        <dbReference type="ARBA" id="ARBA00022771"/>
    </source>
</evidence>
<dbReference type="Proteomes" id="UP000593562">
    <property type="component" value="Unassembled WGS sequence"/>
</dbReference>
<sequence length="131" mass="15052">MPATELFVSHSWTSELELGIIFGCLLILTRLILLVLYYFYSVRRDVPQQYQVVPPVAVAPVIEMAGRAIISLPRVRYLSDMRYDTCIICLNDFIEGEELVALQCDHVFHYRCMDEWLTWGTGCPICRASTT</sequence>
<feature type="domain" description="RING-type" evidence="11">
    <location>
        <begin position="86"/>
        <end position="127"/>
    </location>
</feature>
<evidence type="ECO:0000313" key="12">
    <source>
        <dbReference type="EMBL" id="KAF5729968.1"/>
    </source>
</evidence>
<evidence type="ECO:0000256" key="10">
    <source>
        <dbReference type="SAM" id="Phobius"/>
    </source>
</evidence>
<dbReference type="InParanoid" id="A0A7J7C754"/>
<keyword evidence="3" id="KW-0479">Metal-binding</keyword>
<organism evidence="12 13">
    <name type="scientific">Tripterygium wilfordii</name>
    <name type="common">Thunder God vine</name>
    <dbReference type="NCBI Taxonomy" id="458696"/>
    <lineage>
        <taxon>Eukaryota</taxon>
        <taxon>Viridiplantae</taxon>
        <taxon>Streptophyta</taxon>
        <taxon>Embryophyta</taxon>
        <taxon>Tracheophyta</taxon>
        <taxon>Spermatophyta</taxon>
        <taxon>Magnoliopsida</taxon>
        <taxon>eudicotyledons</taxon>
        <taxon>Gunneridae</taxon>
        <taxon>Pentapetalae</taxon>
        <taxon>rosids</taxon>
        <taxon>fabids</taxon>
        <taxon>Celastrales</taxon>
        <taxon>Celastraceae</taxon>
        <taxon>Tripterygium</taxon>
    </lineage>
</organism>
<reference evidence="12 13" key="1">
    <citation type="journal article" date="2020" name="Nat. Commun.">
        <title>Genome of Tripterygium wilfordii and identification of cytochrome P450 involved in triptolide biosynthesis.</title>
        <authorList>
            <person name="Tu L."/>
            <person name="Su P."/>
            <person name="Zhang Z."/>
            <person name="Gao L."/>
            <person name="Wang J."/>
            <person name="Hu T."/>
            <person name="Zhou J."/>
            <person name="Zhang Y."/>
            <person name="Zhao Y."/>
            <person name="Liu Y."/>
            <person name="Song Y."/>
            <person name="Tong Y."/>
            <person name="Lu Y."/>
            <person name="Yang J."/>
            <person name="Xu C."/>
            <person name="Jia M."/>
            <person name="Peters R.J."/>
            <person name="Huang L."/>
            <person name="Gao W."/>
        </authorList>
    </citation>
    <scope>NUCLEOTIDE SEQUENCE [LARGE SCALE GENOMIC DNA]</scope>
    <source>
        <strain evidence="13">cv. XIE 37</strain>
        <tissue evidence="12">Leaf</tissue>
    </source>
</reference>
<feature type="transmembrane region" description="Helical" evidence="10">
    <location>
        <begin position="20"/>
        <end position="40"/>
    </location>
</feature>
<comment type="caution">
    <text evidence="12">The sequence shown here is derived from an EMBL/GenBank/DDBJ whole genome shotgun (WGS) entry which is preliminary data.</text>
</comment>
<dbReference type="EMBL" id="JAAARO010000020">
    <property type="protein sequence ID" value="KAF5729968.1"/>
    <property type="molecule type" value="Genomic_DNA"/>
</dbReference>
<keyword evidence="6 10" id="KW-1133">Transmembrane helix</keyword>
<keyword evidence="5" id="KW-0862">Zinc</keyword>
<keyword evidence="7 10" id="KW-0472">Membrane</keyword>
<name>A0A7J7C754_TRIWF</name>
<dbReference type="GO" id="GO:0016020">
    <property type="term" value="C:membrane"/>
    <property type="evidence" value="ECO:0007669"/>
    <property type="project" value="UniProtKB-SubCell"/>
</dbReference>
<evidence type="ECO:0000256" key="3">
    <source>
        <dbReference type="ARBA" id="ARBA00022723"/>
    </source>
</evidence>
<dbReference type="SUPFAM" id="SSF57850">
    <property type="entry name" value="RING/U-box"/>
    <property type="match status" value="1"/>
</dbReference>
<dbReference type="InterPro" id="IPR001841">
    <property type="entry name" value="Znf_RING"/>
</dbReference>
<evidence type="ECO:0000259" key="11">
    <source>
        <dbReference type="PROSITE" id="PS50089"/>
    </source>
</evidence>
<comment type="similarity">
    <text evidence="8">Belongs to the RING-type zinc finger family. ATL subfamily.</text>
</comment>
<dbReference type="PANTHER" id="PTHR46539">
    <property type="entry name" value="E3 UBIQUITIN-PROTEIN LIGASE ATL42"/>
    <property type="match status" value="1"/>
</dbReference>
<dbReference type="AlphaFoldDB" id="A0A7J7C754"/>
<comment type="subcellular location">
    <subcellularLocation>
        <location evidence="1">Membrane</location>
    </subcellularLocation>
</comment>
<keyword evidence="13" id="KW-1185">Reference proteome</keyword>
<evidence type="ECO:0000256" key="2">
    <source>
        <dbReference type="ARBA" id="ARBA00022692"/>
    </source>
</evidence>
<evidence type="ECO:0000256" key="7">
    <source>
        <dbReference type="ARBA" id="ARBA00023136"/>
    </source>
</evidence>
<proteinExistence type="inferred from homology"/>
<keyword evidence="4 9" id="KW-0863">Zinc-finger</keyword>
<evidence type="ECO:0000256" key="8">
    <source>
        <dbReference type="ARBA" id="ARBA00024209"/>
    </source>
</evidence>
<dbReference type="Pfam" id="PF13639">
    <property type="entry name" value="zf-RING_2"/>
    <property type="match status" value="1"/>
</dbReference>
<protein>
    <recommendedName>
        <fullName evidence="11">RING-type domain-containing protein</fullName>
    </recommendedName>
</protein>